<evidence type="ECO:0000313" key="2">
    <source>
        <dbReference type="Proteomes" id="UP000785679"/>
    </source>
</evidence>
<gene>
    <name evidence="1" type="ORF">FGO68_gene10869</name>
</gene>
<keyword evidence="2" id="KW-1185">Reference proteome</keyword>
<dbReference type="Proteomes" id="UP000785679">
    <property type="component" value="Unassembled WGS sequence"/>
</dbReference>
<reference evidence="1" key="1">
    <citation type="submission" date="2019-06" db="EMBL/GenBank/DDBJ databases">
        <authorList>
            <person name="Zheng W."/>
        </authorList>
    </citation>
    <scope>NUCLEOTIDE SEQUENCE</scope>
    <source>
        <strain evidence="1">QDHG01</strain>
    </source>
</reference>
<evidence type="ECO:0000313" key="1">
    <source>
        <dbReference type="EMBL" id="TNV87133.1"/>
    </source>
</evidence>
<accession>A0A8J8P534</accession>
<comment type="caution">
    <text evidence="1">The sequence shown here is derived from an EMBL/GenBank/DDBJ whole genome shotgun (WGS) entry which is preliminary data.</text>
</comment>
<sequence>MYLYPVEHKVYSQDNDTGNMLVTQQYNYATCIPDCAAYDMSMVNNPILMRCEYLGFGCLYGNYTHGCLKLVNGNGKYYKYPNGLMQLHKLRAWKKEGMDCRIKSGWQGWMVSIRWEF</sequence>
<protein>
    <submittedName>
        <fullName evidence="1">Uncharacterized protein</fullName>
    </submittedName>
</protein>
<proteinExistence type="predicted"/>
<dbReference type="AlphaFoldDB" id="A0A8J8P534"/>
<organism evidence="1 2">
    <name type="scientific">Halteria grandinella</name>
    <dbReference type="NCBI Taxonomy" id="5974"/>
    <lineage>
        <taxon>Eukaryota</taxon>
        <taxon>Sar</taxon>
        <taxon>Alveolata</taxon>
        <taxon>Ciliophora</taxon>
        <taxon>Intramacronucleata</taxon>
        <taxon>Spirotrichea</taxon>
        <taxon>Stichotrichia</taxon>
        <taxon>Sporadotrichida</taxon>
        <taxon>Halteriidae</taxon>
        <taxon>Halteria</taxon>
    </lineage>
</organism>
<name>A0A8J8P534_HALGN</name>
<dbReference type="EMBL" id="RRYP01000614">
    <property type="protein sequence ID" value="TNV87133.1"/>
    <property type="molecule type" value="Genomic_DNA"/>
</dbReference>